<organism evidence="1 2">
    <name type="scientific">[Candida] jaroonii</name>
    <dbReference type="NCBI Taxonomy" id="467808"/>
    <lineage>
        <taxon>Eukaryota</taxon>
        <taxon>Fungi</taxon>
        <taxon>Dikarya</taxon>
        <taxon>Ascomycota</taxon>
        <taxon>Saccharomycotina</taxon>
        <taxon>Pichiomycetes</taxon>
        <taxon>Debaryomycetaceae</taxon>
        <taxon>Yamadazyma</taxon>
    </lineage>
</organism>
<proteinExistence type="predicted"/>
<gene>
    <name evidence="1" type="ORF">CLIB1444_01S09164</name>
</gene>
<dbReference type="EMBL" id="CALSDN010000001">
    <property type="protein sequence ID" value="CAH6718547.1"/>
    <property type="molecule type" value="Genomic_DNA"/>
</dbReference>
<keyword evidence="2" id="KW-1185">Reference proteome</keyword>
<accession>A0ACA9Y0S4</accession>
<comment type="caution">
    <text evidence="1">The sequence shown here is derived from an EMBL/GenBank/DDBJ whole genome shotgun (WGS) entry which is preliminary data.</text>
</comment>
<name>A0ACA9Y0S4_9ASCO</name>
<dbReference type="Proteomes" id="UP001152531">
    <property type="component" value="Unassembled WGS sequence"/>
</dbReference>
<sequence>MADISPNTKKVNDFLSSLSKMSQDRLSEDHQIGRDLDRDIESLRGNGKRYHYLSDGTPIEYSLSEDQTSRKSPLTLGDESPPKMPRRPIEQPPPSLPRRKYLDDEDGPPLPQRKVSGSKPIKPAKPSFTKANEKDFEVNLVQPVARTSAPIVKKKEIDIAEKYGLKKFTPTTSAALTGHRSFADIESSIRNGNSGKTEEPPSKPPKPAKSWLNSSIQASKPYHETDAPKPNSDIAKLVKSPKKDTAFDINDIHRDKNSNSWIDSVVSKSPQRGIEAKAHQTKPQPIEFTKKTENGNSEIKIKPEVKNKPEIKTKPEIKGKPEIKTKPEIKNSEIKAKSETQKPQIKAKPAITPKTQFNIQKPTYKEQDNELLLAQLSKLKSRKSPPPPVKDFKKLDVEPLKTTLGRLSPTKVMEDKSNLSNYKQADNDLLNRQLNKIKEKPVVKSKPMIDQKSIDKPAIDQKPVIDKPKGGKPKEDKQLRETHTKIPTIRNKPPAIKKSTPEIKPKPTNDSQSSLTSLDFKSQLSSILRSNTEPTTSSPSMQIQRSNTEPEKSQSKLTHPNKSRSKGPKRRLPKSFKNEKQPQPSNIKPKPPIKPKPKSVGDLKSNIDFDVFI</sequence>
<reference evidence="1" key="1">
    <citation type="submission" date="2022-06" db="EMBL/GenBank/DDBJ databases">
        <authorList>
            <person name="Legras J.-L."/>
            <person name="Devillers H."/>
            <person name="Grondin C."/>
        </authorList>
    </citation>
    <scope>NUCLEOTIDE SEQUENCE</scope>
    <source>
        <strain evidence="1">CLIB 1444</strain>
    </source>
</reference>
<protein>
    <submittedName>
        <fullName evidence="1">Uncharacterized protein</fullName>
    </submittedName>
</protein>
<evidence type="ECO:0000313" key="2">
    <source>
        <dbReference type="Proteomes" id="UP001152531"/>
    </source>
</evidence>
<evidence type="ECO:0000313" key="1">
    <source>
        <dbReference type="EMBL" id="CAH6718547.1"/>
    </source>
</evidence>